<dbReference type="EMBL" id="JARZAK010000002">
    <property type="protein sequence ID" value="MDY7257202.1"/>
    <property type="molecule type" value="Genomic_DNA"/>
</dbReference>
<dbReference type="InterPro" id="IPR011050">
    <property type="entry name" value="Pectin_lyase_fold/virulence"/>
</dbReference>
<dbReference type="InterPro" id="IPR024535">
    <property type="entry name" value="RHGA/B-epi-like_pectate_lyase"/>
</dbReference>
<reference evidence="4 5" key="1">
    <citation type="submission" date="2023-04" db="EMBL/GenBank/DDBJ databases">
        <title>Bacteroides pacosi sp. nov., isolated from the fecal material of an alpaca.</title>
        <authorList>
            <person name="Miller S."/>
            <person name="Hendry M."/>
            <person name="King J."/>
            <person name="Sankaranarayanan K."/>
            <person name="Lawson P.A."/>
        </authorList>
    </citation>
    <scope>NUCLEOTIDE SEQUENCE [LARGE SCALE GENOMIC DNA]</scope>
    <source>
        <strain evidence="4 5">A2-P53</strain>
    </source>
</reference>
<evidence type="ECO:0000313" key="5">
    <source>
        <dbReference type="Proteomes" id="UP001292913"/>
    </source>
</evidence>
<evidence type="ECO:0000259" key="1">
    <source>
        <dbReference type="Pfam" id="PF12708"/>
    </source>
</evidence>
<comment type="caution">
    <text evidence="4">The sequence shown here is derived from an EMBL/GenBank/DDBJ whole genome shotgun (WGS) entry which is preliminary data.</text>
</comment>
<proteinExistence type="predicted"/>
<dbReference type="Pfam" id="PF12708">
    <property type="entry name" value="Pect-lyase_RHGA_epim"/>
    <property type="match status" value="1"/>
</dbReference>
<evidence type="ECO:0000259" key="3">
    <source>
        <dbReference type="Pfam" id="PF16378"/>
    </source>
</evidence>
<organism evidence="4 5">
    <name type="scientific">Bacteroides vicugnae</name>
    <dbReference type="NCBI Taxonomy" id="3037989"/>
    <lineage>
        <taxon>Bacteria</taxon>
        <taxon>Pseudomonadati</taxon>
        <taxon>Bacteroidota</taxon>
        <taxon>Bacteroidia</taxon>
        <taxon>Bacteroidales</taxon>
        <taxon>Bacteroidaceae</taxon>
        <taxon>Bacteroides</taxon>
    </lineage>
</organism>
<feature type="domain" description="DUF4955" evidence="2">
    <location>
        <begin position="687"/>
        <end position="837"/>
    </location>
</feature>
<evidence type="ECO:0000313" key="4">
    <source>
        <dbReference type="EMBL" id="MDY7257202.1"/>
    </source>
</evidence>
<dbReference type="Pfam" id="PF16378">
    <property type="entry name" value="DUF4988"/>
    <property type="match status" value="1"/>
</dbReference>
<protein>
    <submittedName>
        <fullName evidence="4">DUF4955 domain-containing protein</fullName>
    </submittedName>
</protein>
<sequence>MKNNKSIKYLWGGFFCLFFLFSCQDTDELSKEINLLKDRAVALETATKSLNTSLESLQALLKADIIVGVTYVGDKYRIELNDGSTIEVVQASKVNLSIPLLSISKEGFWVFSTDNGVTFNSLTDEKGNKIPATAESADKTAVTPLLRVNLDGFWEISTNGGATYSLLGGKECTAIGKNGVSEDGVFKEVVYDSEKKILTVTLTDGQVYKIPCTESFYLRIPGTSKQQVFPLGEKRVYEVEQNEVSAVTILAPDDWQADLEEQQLTIIAPSNTSVEKEENIKIIYTSIQGYLRMTTISVKLLTTGFDANATLAWNRFATNSPENILLDFSYAGYKHGTEAPPAVHLKSNDYTVYNVKDYGAKGDGKTSDREALLSITQLFKYQANAKAIIYFPEGDYVLHTAADDENGVSKPIEINFGGFVLKGAGRDKTIIRMADRNVNVANSTPPAMINIKHTVDLQNPVRLTGDVAPKGTFVINVADASSFSAGQWVCLRLIDTSPSLINKELTSITADGNVWNKTANSQWTNLTNSGVQVYDYHQIVNKKGNEITFAEPLMHEVDPQWKWELCKFNYYENIGIEDLTFAGNTQPGFLHHGNNGGDDNDYKPIGMMRLVNSWIRRVDFTNISEALSISSSANISAYDIEINGHRGHSAIRSGGSSRIFIGKVHDHSNGYIAIDENTTGTYLDNAGQFHGCGVSKQSMGTVIWNVTWGEDACFEAHATQPRATLFDCCNGAFIKLHQGGAKSELPNHLDDLTLWNFNATNTNSVSQGSFTWWDGNWTCFLPPTIVGFHGPAASQLTFSDNEVKLNESYNTAVEPYSLYEAQLRKRLGYVPAWINSLK</sequence>
<feature type="domain" description="Rhamnogalacturonase A/B/Epimerase-like pectate lyase" evidence="1">
    <location>
        <begin position="353"/>
        <end position="444"/>
    </location>
</feature>
<dbReference type="SUPFAM" id="SSF51126">
    <property type="entry name" value="Pectin lyase-like"/>
    <property type="match status" value="1"/>
</dbReference>
<dbReference type="InterPro" id="IPR032532">
    <property type="entry name" value="DUF4955"/>
</dbReference>
<evidence type="ECO:0000259" key="2">
    <source>
        <dbReference type="Pfam" id="PF16315"/>
    </source>
</evidence>
<dbReference type="Proteomes" id="UP001292913">
    <property type="component" value="Unassembled WGS sequence"/>
</dbReference>
<name>A0ABU5HLY1_9BACE</name>
<dbReference type="Pfam" id="PF16315">
    <property type="entry name" value="DUF4955"/>
    <property type="match status" value="1"/>
</dbReference>
<gene>
    <name evidence="4" type="ORF">QHG74_05670</name>
</gene>
<feature type="domain" description="DUF4988" evidence="3">
    <location>
        <begin position="31"/>
        <end position="206"/>
    </location>
</feature>
<dbReference type="Gene3D" id="2.160.20.10">
    <property type="entry name" value="Single-stranded right-handed beta-helix, Pectin lyase-like"/>
    <property type="match status" value="1"/>
</dbReference>
<dbReference type="InterPro" id="IPR032149">
    <property type="entry name" value="DUF4988"/>
</dbReference>
<dbReference type="InterPro" id="IPR012334">
    <property type="entry name" value="Pectin_lyas_fold"/>
</dbReference>
<accession>A0ABU5HLY1</accession>
<dbReference type="RefSeq" id="WP_234132854.1">
    <property type="nucleotide sequence ID" value="NZ_JARZAK010000002.1"/>
</dbReference>
<dbReference type="PROSITE" id="PS51257">
    <property type="entry name" value="PROKAR_LIPOPROTEIN"/>
    <property type="match status" value="1"/>
</dbReference>
<keyword evidence="5" id="KW-1185">Reference proteome</keyword>